<keyword evidence="2" id="KW-1185">Reference proteome</keyword>
<dbReference type="AlphaFoldDB" id="B7JWA6"/>
<organism evidence="1 2">
    <name type="scientific">Rippkaea orientalis (strain PCC 8801 / RF-1)</name>
    <name type="common">Cyanothece sp. (strain PCC 8801)</name>
    <dbReference type="NCBI Taxonomy" id="41431"/>
    <lineage>
        <taxon>Bacteria</taxon>
        <taxon>Bacillati</taxon>
        <taxon>Cyanobacteriota</taxon>
        <taxon>Cyanophyceae</taxon>
        <taxon>Oscillatoriophycideae</taxon>
        <taxon>Chroococcales</taxon>
        <taxon>Aphanothecaceae</taxon>
        <taxon>Rippkaea</taxon>
        <taxon>Rippkaea orientalis</taxon>
    </lineage>
</organism>
<protein>
    <submittedName>
        <fullName evidence="1">Uncharacterized protein</fullName>
    </submittedName>
</protein>
<reference evidence="2" key="1">
    <citation type="journal article" date="2011" name="MBio">
        <title>Novel metabolic attributes of the genus Cyanothece, comprising a group of unicellular nitrogen-fixing Cyanobacteria.</title>
        <authorList>
            <person name="Bandyopadhyay A."/>
            <person name="Elvitigala T."/>
            <person name="Welsh E."/>
            <person name="Stockel J."/>
            <person name="Liberton M."/>
            <person name="Min H."/>
            <person name="Sherman L.A."/>
            <person name="Pakrasi H.B."/>
        </authorList>
    </citation>
    <scope>NUCLEOTIDE SEQUENCE [LARGE SCALE GENOMIC DNA]</scope>
    <source>
        <strain evidence="2">PCC 8801</strain>
    </source>
</reference>
<dbReference type="HOGENOM" id="CLU_1064133_0_0_3"/>
<name>B7JWA6_RIPO1</name>
<dbReference type="STRING" id="41431.PCC8801_2956"/>
<dbReference type="RefSeq" id="WP_012596217.1">
    <property type="nucleotide sequence ID" value="NC_011726.1"/>
</dbReference>
<dbReference type="EMBL" id="CP001287">
    <property type="protein sequence ID" value="ACK66951.1"/>
    <property type="molecule type" value="Genomic_DNA"/>
</dbReference>
<proteinExistence type="predicted"/>
<dbReference type="Proteomes" id="UP000008204">
    <property type="component" value="Chromosome"/>
</dbReference>
<dbReference type="OrthoDB" id="513041at2"/>
<evidence type="ECO:0000313" key="2">
    <source>
        <dbReference type="Proteomes" id="UP000008204"/>
    </source>
</evidence>
<dbReference type="eggNOG" id="ENOG5030G4R">
    <property type="taxonomic scope" value="Bacteria"/>
</dbReference>
<dbReference type="KEGG" id="cyp:PCC8801_2956"/>
<evidence type="ECO:0000313" key="1">
    <source>
        <dbReference type="EMBL" id="ACK66951.1"/>
    </source>
</evidence>
<gene>
    <name evidence="1" type="ordered locus">PCC8801_2956</name>
</gene>
<sequence length="260" mass="30599">MKFFINELSFIGQADSVFTANTLMKEILYIFKEIDAIRGKNNPVRKHSNLSNCYLTSELTLCQWFHDKDNSLTHDQRSFLLRILTKSPFINEEESIKTKLQSCKCLHNQQDISDSSIPVTVHLQGILISLQSAGEFSEENIIITLIIEAQDSQNRTIHNLTQIHQARRICPRYNPDYSKHDSMRKWENATPMDLSDEDAQKALNQSIEYKDRQRFSYFQEKFYRFHFENTYDDKGYPTYHGYPVKDSDVPNDIKKQLYIH</sequence>
<accession>B7JWA6</accession>